<dbReference type="RefSeq" id="WP_311578618.1">
    <property type="nucleotide sequence ID" value="NZ_JAVRIF010000002.1"/>
</dbReference>
<evidence type="ECO:0000313" key="11">
    <source>
        <dbReference type="Proteomes" id="UP001266357"/>
    </source>
</evidence>
<dbReference type="PANTHER" id="PTHR47870">
    <property type="entry name" value="CYTOCHROME C-TYPE BIOGENESIS PROTEIN CCMH"/>
    <property type="match status" value="1"/>
</dbReference>
<evidence type="ECO:0000256" key="6">
    <source>
        <dbReference type="SAM" id="Coils"/>
    </source>
</evidence>
<keyword evidence="2" id="KW-0677">Repeat</keyword>
<evidence type="ECO:0000256" key="2">
    <source>
        <dbReference type="ARBA" id="ARBA00022737"/>
    </source>
</evidence>
<comment type="caution">
    <text evidence="10">The sequence shown here is derived from an EMBL/GenBank/DDBJ whole genome shotgun (WGS) entry which is preliminary data.</text>
</comment>
<keyword evidence="7" id="KW-0472">Membrane</keyword>
<keyword evidence="7" id="KW-1133">Transmembrane helix</keyword>
<dbReference type="Proteomes" id="UP001266357">
    <property type="component" value="Unassembled WGS sequence"/>
</dbReference>
<dbReference type="InterPro" id="IPR056413">
    <property type="entry name" value="TPR_CcmH_CycH"/>
</dbReference>
<dbReference type="EMBL" id="JAVRIF010000002">
    <property type="protein sequence ID" value="MDT0603112.1"/>
    <property type="molecule type" value="Genomic_DNA"/>
</dbReference>
<dbReference type="Gene3D" id="1.25.40.10">
    <property type="entry name" value="Tetratricopeptide repeat domain"/>
    <property type="match status" value="1"/>
</dbReference>
<name>A0ABU2ZYX3_9GAMM</name>
<feature type="domain" description="Cytochrome c-type biogenesis protein H TPR" evidence="9">
    <location>
        <begin position="139"/>
        <end position="263"/>
    </location>
</feature>
<reference evidence="10 11" key="1">
    <citation type="submission" date="2023-09" db="EMBL/GenBank/DDBJ databases">
        <authorList>
            <person name="Rey-Velasco X."/>
        </authorList>
    </citation>
    <scope>NUCLEOTIDE SEQUENCE [LARGE SCALE GENOMIC DNA]</scope>
    <source>
        <strain evidence="10 11">W431</strain>
    </source>
</reference>
<evidence type="ECO:0000256" key="1">
    <source>
        <dbReference type="ARBA" id="ARBA00004196"/>
    </source>
</evidence>
<keyword evidence="6" id="KW-0175">Coiled coil</keyword>
<dbReference type="InterPro" id="IPR017560">
    <property type="entry name" value="Cyt_c_biogenesis_CcmI"/>
</dbReference>
<feature type="transmembrane region" description="Helical" evidence="7">
    <location>
        <begin position="101"/>
        <end position="119"/>
    </location>
</feature>
<dbReference type="InterPro" id="IPR019734">
    <property type="entry name" value="TPR_rpt"/>
</dbReference>
<keyword evidence="11" id="KW-1185">Reference proteome</keyword>
<dbReference type="SMART" id="SM00028">
    <property type="entry name" value="TPR"/>
    <property type="match status" value="2"/>
</dbReference>
<sequence>MLELLVLVVAFILLLLIIVWAHYLNQNRQNVKIDNSFRDETNVRLYHEHKAEIEKDFQQGSLDKESYEYLVAELEQSLLQDIQDNANEANQSIDKKSSLSIVWPATISLFIIIFSVALYSERGSMELIANTPKENGSHQTLDEQQQLIVEIQKLKKATEQQPNNSDAWYSLGQALVGIGEFDEALTAFDKVIGIDGEQADLFGAKAQASYYKNAQKITEEVQYYIDKALSLDAKDPSTNILLGMNNFINKNYQQAIDYWQTVVNDNRPSVNSDALKSAIVEAKNRLALTGGMVADNASLAGPQLSLHVSISEEILTQLNAGEDKVVFIYAIPSEGGRMPLAAIKVQASDLPLDVVLNDQRAMTPAAKLSDAEQVNVYAIISNNGGVGIKPGDYKAEKTGVRVDTTDVIELVIDRLVE</sequence>
<dbReference type="PROSITE" id="PS50005">
    <property type="entry name" value="TPR"/>
    <property type="match status" value="1"/>
</dbReference>
<evidence type="ECO:0000259" key="9">
    <source>
        <dbReference type="Pfam" id="PF23914"/>
    </source>
</evidence>
<comment type="subcellular location">
    <subcellularLocation>
        <location evidence="1">Cell envelope</location>
    </subcellularLocation>
</comment>
<gene>
    <name evidence="10" type="primary">ccmI</name>
    <name evidence="10" type="ORF">RM573_05855</name>
</gene>
<protein>
    <submittedName>
        <fullName evidence="10">C-type cytochrome biogenesis protein CcmI</fullName>
    </submittedName>
</protein>
<dbReference type="InterPro" id="IPR051263">
    <property type="entry name" value="C-type_cytochrome_biogenesis"/>
</dbReference>
<dbReference type="NCBIfam" id="TIGR03142">
    <property type="entry name" value="cytochro_ccmI"/>
    <property type="match status" value="1"/>
</dbReference>
<keyword evidence="3" id="KW-0201">Cytochrome c-type biogenesis</keyword>
<evidence type="ECO:0000256" key="5">
    <source>
        <dbReference type="PROSITE-ProRule" id="PRU00339"/>
    </source>
</evidence>
<keyword evidence="4 5" id="KW-0802">TPR repeat</keyword>
<evidence type="ECO:0000313" key="10">
    <source>
        <dbReference type="EMBL" id="MDT0603112.1"/>
    </source>
</evidence>
<feature type="domain" description="Cytochrome c-type biogenesis protein H Ig-like" evidence="8">
    <location>
        <begin position="305"/>
        <end position="413"/>
    </location>
</feature>
<accession>A0ABU2ZYX3</accession>
<dbReference type="Pfam" id="PF23914">
    <property type="entry name" value="TPR_CcmH_CycH"/>
    <property type="match status" value="1"/>
</dbReference>
<feature type="coiled-coil region" evidence="6">
    <location>
        <begin position="72"/>
        <end position="99"/>
    </location>
</feature>
<dbReference type="Pfam" id="PF23892">
    <property type="entry name" value="Ig_CycH"/>
    <property type="match status" value="1"/>
</dbReference>
<keyword evidence="7" id="KW-0812">Transmembrane</keyword>
<evidence type="ECO:0000256" key="4">
    <source>
        <dbReference type="ARBA" id="ARBA00022803"/>
    </source>
</evidence>
<dbReference type="SUPFAM" id="SSF48452">
    <property type="entry name" value="TPR-like"/>
    <property type="match status" value="1"/>
</dbReference>
<evidence type="ECO:0000256" key="7">
    <source>
        <dbReference type="SAM" id="Phobius"/>
    </source>
</evidence>
<dbReference type="InterPro" id="IPR011990">
    <property type="entry name" value="TPR-like_helical_dom_sf"/>
</dbReference>
<proteinExistence type="predicted"/>
<dbReference type="InterPro" id="IPR056412">
    <property type="entry name" value="Ig_CycH"/>
</dbReference>
<evidence type="ECO:0000259" key="8">
    <source>
        <dbReference type="Pfam" id="PF23892"/>
    </source>
</evidence>
<evidence type="ECO:0000256" key="3">
    <source>
        <dbReference type="ARBA" id="ARBA00022748"/>
    </source>
</evidence>
<organism evidence="10 11">
    <name type="scientific">Thalassotalea castellviae</name>
    <dbReference type="NCBI Taxonomy" id="3075612"/>
    <lineage>
        <taxon>Bacteria</taxon>
        <taxon>Pseudomonadati</taxon>
        <taxon>Pseudomonadota</taxon>
        <taxon>Gammaproteobacteria</taxon>
        <taxon>Alteromonadales</taxon>
        <taxon>Colwelliaceae</taxon>
        <taxon>Thalassotalea</taxon>
    </lineage>
</organism>
<dbReference type="PANTHER" id="PTHR47870:SF4">
    <property type="entry name" value="CYTOCHROME C-TYPE BIOGENESIS PROTEIN CYCH"/>
    <property type="match status" value="1"/>
</dbReference>
<feature type="repeat" description="TPR" evidence="5">
    <location>
        <begin position="165"/>
        <end position="198"/>
    </location>
</feature>